<protein>
    <submittedName>
        <fullName evidence="1">Uncharacterized protein</fullName>
    </submittedName>
</protein>
<dbReference type="EMBL" id="WVIE01000005">
    <property type="protein sequence ID" value="NDJ16836.1"/>
    <property type="molecule type" value="Genomic_DNA"/>
</dbReference>
<dbReference type="RefSeq" id="WP_162422345.1">
    <property type="nucleotide sequence ID" value="NZ_WVIE01000005.1"/>
</dbReference>
<organism evidence="1 2">
    <name type="scientific">Myxacorys almedinensis A</name>
    <dbReference type="NCBI Taxonomy" id="2690445"/>
    <lineage>
        <taxon>Bacteria</taxon>
        <taxon>Bacillati</taxon>
        <taxon>Cyanobacteriota</taxon>
        <taxon>Cyanophyceae</taxon>
        <taxon>Leptolyngbyales</taxon>
        <taxon>Leptolyngbyaceae</taxon>
        <taxon>Myxacorys</taxon>
        <taxon>Myxacorys almedinensis</taxon>
    </lineage>
</organism>
<reference evidence="1" key="1">
    <citation type="submission" date="2019-12" db="EMBL/GenBank/DDBJ databases">
        <title>High-Quality draft genome sequences of three cyanobacteria isolated from the limestone walls of the Old Cathedral of Coimbra.</title>
        <authorList>
            <person name="Tiago I."/>
            <person name="Soares F."/>
            <person name="Portugal A."/>
        </authorList>
    </citation>
    <scope>NUCLEOTIDE SEQUENCE</scope>
    <source>
        <strain evidence="1">A</strain>
    </source>
</reference>
<dbReference type="AlphaFoldDB" id="A0A8J8CIS2"/>
<evidence type="ECO:0000313" key="1">
    <source>
        <dbReference type="EMBL" id="NDJ16836.1"/>
    </source>
</evidence>
<gene>
    <name evidence="1" type="ORF">GS601_05950</name>
</gene>
<evidence type="ECO:0000313" key="2">
    <source>
        <dbReference type="Proteomes" id="UP000646053"/>
    </source>
</evidence>
<sequence length="198" mass="22728">MTSPDIKALLEHVAQECNAIGHPLDDTQQHILFQVISNWMTKTLDEQAPNPLSQLTPDQLKLLLRFVQDQQAQNQDWKIALLNDWIENRESGAVQFIRESYGMVWLQSITPAHLAEYTDEDTIHLTVGDRIEVCNALWEWVQDSGPCSREWFACTVVSVSDAPSVRDASIACTIRFDNGNEFEIQGVYDWNRTNWRLP</sequence>
<dbReference type="Proteomes" id="UP000646053">
    <property type="component" value="Unassembled WGS sequence"/>
</dbReference>
<proteinExistence type="predicted"/>
<accession>A0A8J8CIS2</accession>
<keyword evidence="2" id="KW-1185">Reference proteome</keyword>
<name>A0A8J8CIS2_9CYAN</name>
<comment type="caution">
    <text evidence="1">The sequence shown here is derived from an EMBL/GenBank/DDBJ whole genome shotgun (WGS) entry which is preliminary data.</text>
</comment>